<evidence type="ECO:0000313" key="2">
    <source>
        <dbReference type="Proteomes" id="UP000659630"/>
    </source>
</evidence>
<gene>
    <name evidence="1" type="ORF">H8S23_00740</name>
</gene>
<reference evidence="1" key="1">
    <citation type="submission" date="2020-08" db="EMBL/GenBank/DDBJ databases">
        <title>Genome public.</title>
        <authorList>
            <person name="Liu C."/>
            <person name="Sun Q."/>
        </authorList>
    </citation>
    <scope>NUCLEOTIDE SEQUENCE</scope>
    <source>
        <strain evidence="1">BX8</strain>
    </source>
</reference>
<protein>
    <submittedName>
        <fullName evidence="1">GyrI-like domain-containing protein</fullName>
    </submittedName>
</protein>
<accession>A0A923KX45</accession>
<dbReference type="EMBL" id="JACONZ010000001">
    <property type="protein sequence ID" value="MBC5580029.1"/>
    <property type="molecule type" value="Genomic_DNA"/>
</dbReference>
<name>A0A923KX45_9FIRM</name>
<organism evidence="1 2">
    <name type="scientific">Anaerofilum hominis</name>
    <dbReference type="NCBI Taxonomy" id="2763016"/>
    <lineage>
        <taxon>Bacteria</taxon>
        <taxon>Bacillati</taxon>
        <taxon>Bacillota</taxon>
        <taxon>Clostridia</taxon>
        <taxon>Eubacteriales</taxon>
        <taxon>Oscillospiraceae</taxon>
        <taxon>Anaerofilum</taxon>
    </lineage>
</organism>
<dbReference type="AlphaFoldDB" id="A0A923KX45"/>
<sequence>MEYEIVCRDAFAVAGVRGVTPEAGGVWPQLKADGGLKALRHLAGPDSPLLGLCFGFDAKGKNDNMVGFPLRSAAPDGCEVFRYPACRCFLLRGRAPGPAWGNGRRQVLAAKIGPGGACVRRGKVFEKARDVVR</sequence>
<dbReference type="Gene3D" id="3.20.80.10">
    <property type="entry name" value="Regulatory factor, effector binding domain"/>
    <property type="match status" value="1"/>
</dbReference>
<dbReference type="RefSeq" id="WP_186886406.1">
    <property type="nucleotide sequence ID" value="NZ_JACONZ010000001.1"/>
</dbReference>
<evidence type="ECO:0000313" key="1">
    <source>
        <dbReference type="EMBL" id="MBC5580029.1"/>
    </source>
</evidence>
<dbReference type="Proteomes" id="UP000659630">
    <property type="component" value="Unassembled WGS sequence"/>
</dbReference>
<keyword evidence="2" id="KW-1185">Reference proteome</keyword>
<comment type="caution">
    <text evidence="1">The sequence shown here is derived from an EMBL/GenBank/DDBJ whole genome shotgun (WGS) entry which is preliminary data.</text>
</comment>
<proteinExistence type="predicted"/>
<dbReference type="InterPro" id="IPR011256">
    <property type="entry name" value="Reg_factor_effector_dom_sf"/>
</dbReference>